<dbReference type="SFLD" id="SFLDG01129">
    <property type="entry name" value="C1.5:_HAD__Beta-PGM__Phosphata"/>
    <property type="match status" value="1"/>
</dbReference>
<dbReference type="PANTHER" id="PTHR47829:SF1">
    <property type="entry name" value="HAD FAMILY PHOSPHATASE"/>
    <property type="match status" value="1"/>
</dbReference>
<sequence length="309" mass="34526">MLPDEFPAEYILESIDTIIKTETMSPPEKKPKVILFDIGGVCVISPFQSILNYELSLGIPPGWINHSISRTAPDGFWHRLEKGQIPMDASFFEGFNRDLHDPVRWKTFYQSQQARNPSLPKEIPPVPKLDGEWLFNDMMTSARAPDPWMFPALRSLKASKSYIVAALSNTVIFPPGHEYHQPDPAKDPLRSMFDVFVSSAHVGLRKPDPKIYELALKSVDEFARANASTDRGKENGWSEGVEAGEIVFLDDIGENLKAAKKAGFQTIKVPLGRAYEAVEALEGVTGLKLAGDHPKIPIKPNYKRKDAKL</sequence>
<gene>
    <name evidence="1" type="ORF">QBC42DRAFT_265847</name>
</gene>
<reference evidence="1" key="1">
    <citation type="journal article" date="2023" name="Mol. Phylogenet. Evol.">
        <title>Genome-scale phylogeny and comparative genomics of the fungal order Sordariales.</title>
        <authorList>
            <person name="Hensen N."/>
            <person name="Bonometti L."/>
            <person name="Westerberg I."/>
            <person name="Brannstrom I.O."/>
            <person name="Guillou S."/>
            <person name="Cros-Aarteil S."/>
            <person name="Calhoun S."/>
            <person name="Haridas S."/>
            <person name="Kuo A."/>
            <person name="Mondo S."/>
            <person name="Pangilinan J."/>
            <person name="Riley R."/>
            <person name="LaButti K."/>
            <person name="Andreopoulos B."/>
            <person name="Lipzen A."/>
            <person name="Chen C."/>
            <person name="Yan M."/>
            <person name="Daum C."/>
            <person name="Ng V."/>
            <person name="Clum A."/>
            <person name="Steindorff A."/>
            <person name="Ohm R.A."/>
            <person name="Martin F."/>
            <person name="Silar P."/>
            <person name="Natvig D.O."/>
            <person name="Lalanne C."/>
            <person name="Gautier V."/>
            <person name="Ament-Velasquez S.L."/>
            <person name="Kruys A."/>
            <person name="Hutchinson M.I."/>
            <person name="Powell A.J."/>
            <person name="Barry K."/>
            <person name="Miller A.N."/>
            <person name="Grigoriev I.V."/>
            <person name="Debuchy R."/>
            <person name="Gladieux P."/>
            <person name="Hiltunen Thoren M."/>
            <person name="Johannesson H."/>
        </authorList>
    </citation>
    <scope>NUCLEOTIDE SEQUENCE</scope>
    <source>
        <strain evidence="1">PSN324</strain>
    </source>
</reference>
<proteinExistence type="predicted"/>
<reference evidence="1" key="2">
    <citation type="submission" date="2023-06" db="EMBL/GenBank/DDBJ databases">
        <authorList>
            <consortium name="Lawrence Berkeley National Laboratory"/>
            <person name="Mondo S.J."/>
            <person name="Hensen N."/>
            <person name="Bonometti L."/>
            <person name="Westerberg I."/>
            <person name="Brannstrom I.O."/>
            <person name="Guillou S."/>
            <person name="Cros-Aarteil S."/>
            <person name="Calhoun S."/>
            <person name="Haridas S."/>
            <person name="Kuo A."/>
            <person name="Pangilinan J."/>
            <person name="Riley R."/>
            <person name="Labutti K."/>
            <person name="Andreopoulos B."/>
            <person name="Lipzen A."/>
            <person name="Chen C."/>
            <person name="Yanf M."/>
            <person name="Daum C."/>
            <person name="Ng V."/>
            <person name="Clum A."/>
            <person name="Steindorff A."/>
            <person name="Ohm R."/>
            <person name="Martin F."/>
            <person name="Silar P."/>
            <person name="Natvig D."/>
            <person name="Lalanne C."/>
            <person name="Gautier V."/>
            <person name="Ament-Velasquez S.L."/>
            <person name="Kruys A."/>
            <person name="Hutchinson M.I."/>
            <person name="Powell A.J."/>
            <person name="Barry K."/>
            <person name="Miller A.N."/>
            <person name="Grigoriev I.V."/>
            <person name="Debuchy R."/>
            <person name="Gladieux P."/>
            <person name="Thoren M.H."/>
            <person name="Johannesson H."/>
        </authorList>
    </citation>
    <scope>NUCLEOTIDE SEQUENCE</scope>
    <source>
        <strain evidence="1">PSN324</strain>
    </source>
</reference>
<comment type="caution">
    <text evidence="1">The sequence shown here is derived from an EMBL/GenBank/DDBJ whole genome shotgun (WGS) entry which is preliminary data.</text>
</comment>
<dbReference type="InterPro" id="IPR052898">
    <property type="entry name" value="ACAD10-like"/>
</dbReference>
<dbReference type="EMBL" id="MU864960">
    <property type="protein sequence ID" value="KAK4463391.1"/>
    <property type="molecule type" value="Genomic_DNA"/>
</dbReference>
<dbReference type="Gene3D" id="1.10.150.240">
    <property type="entry name" value="Putative phosphatase, domain 2"/>
    <property type="match status" value="1"/>
</dbReference>
<evidence type="ECO:0000313" key="2">
    <source>
        <dbReference type="Proteomes" id="UP001321749"/>
    </source>
</evidence>
<dbReference type="SUPFAM" id="SSF56784">
    <property type="entry name" value="HAD-like"/>
    <property type="match status" value="1"/>
</dbReference>
<dbReference type="AlphaFoldDB" id="A0AAV9HRR6"/>
<keyword evidence="2" id="KW-1185">Reference proteome</keyword>
<dbReference type="InterPro" id="IPR023198">
    <property type="entry name" value="PGP-like_dom2"/>
</dbReference>
<accession>A0AAV9HRR6</accession>
<protein>
    <submittedName>
        <fullName evidence="1">Acyl-CoA dehydrogenase</fullName>
    </submittedName>
</protein>
<dbReference type="Gene3D" id="3.40.50.1000">
    <property type="entry name" value="HAD superfamily/HAD-like"/>
    <property type="match status" value="1"/>
</dbReference>
<dbReference type="CDD" id="cd02603">
    <property type="entry name" value="HAD_sEH-N_like"/>
    <property type="match status" value="1"/>
</dbReference>
<dbReference type="SFLD" id="SFLDS00003">
    <property type="entry name" value="Haloacid_Dehalogenase"/>
    <property type="match status" value="1"/>
</dbReference>
<dbReference type="InterPro" id="IPR036412">
    <property type="entry name" value="HAD-like_sf"/>
</dbReference>
<organism evidence="1 2">
    <name type="scientific">Cladorrhinum samala</name>
    <dbReference type="NCBI Taxonomy" id="585594"/>
    <lineage>
        <taxon>Eukaryota</taxon>
        <taxon>Fungi</taxon>
        <taxon>Dikarya</taxon>
        <taxon>Ascomycota</taxon>
        <taxon>Pezizomycotina</taxon>
        <taxon>Sordariomycetes</taxon>
        <taxon>Sordariomycetidae</taxon>
        <taxon>Sordariales</taxon>
        <taxon>Podosporaceae</taxon>
        <taxon>Cladorrhinum</taxon>
    </lineage>
</organism>
<dbReference type="InterPro" id="IPR023214">
    <property type="entry name" value="HAD_sf"/>
</dbReference>
<dbReference type="Proteomes" id="UP001321749">
    <property type="component" value="Unassembled WGS sequence"/>
</dbReference>
<dbReference type="PANTHER" id="PTHR47829">
    <property type="entry name" value="HYDROLASE, PUTATIVE (AFU_ORTHOLOGUE AFUA_1G12880)-RELATED"/>
    <property type="match status" value="1"/>
</dbReference>
<evidence type="ECO:0000313" key="1">
    <source>
        <dbReference type="EMBL" id="KAK4463391.1"/>
    </source>
</evidence>
<name>A0AAV9HRR6_9PEZI</name>